<comment type="caution">
    <text evidence="3">The sequence shown here is derived from an EMBL/GenBank/DDBJ whole genome shotgun (WGS) entry which is preliminary data.</text>
</comment>
<dbReference type="Pfam" id="PF03478">
    <property type="entry name" value="Beta-prop_KIB1-4"/>
    <property type="match status" value="1"/>
</dbReference>
<dbReference type="EMBL" id="JACGCM010002017">
    <property type="protein sequence ID" value="KAF6146083.1"/>
    <property type="molecule type" value="Genomic_DNA"/>
</dbReference>
<dbReference type="PANTHER" id="PTHR44259:SF114">
    <property type="entry name" value="OS06G0707300 PROTEIN"/>
    <property type="match status" value="1"/>
</dbReference>
<dbReference type="PANTHER" id="PTHR44259">
    <property type="entry name" value="OS07G0183000 PROTEIN-RELATED"/>
    <property type="match status" value="1"/>
</dbReference>
<reference evidence="3 4" key="1">
    <citation type="journal article" date="2020" name="IScience">
        <title>Genome Sequencing of the Endangered Kingdonia uniflora (Circaeasteraceae, Ranunculales) Reveals Potential Mechanisms of Evolutionary Specialization.</title>
        <authorList>
            <person name="Sun Y."/>
            <person name="Deng T."/>
            <person name="Zhang A."/>
            <person name="Moore M.J."/>
            <person name="Landis J.B."/>
            <person name="Lin N."/>
            <person name="Zhang H."/>
            <person name="Zhang X."/>
            <person name="Huang J."/>
            <person name="Zhang X."/>
            <person name="Sun H."/>
            <person name="Wang H."/>
        </authorList>
    </citation>
    <scope>NUCLEOTIDE SEQUENCE [LARGE SCALE GENOMIC DNA]</scope>
    <source>
        <strain evidence="3">TB1705</strain>
        <tissue evidence="3">Leaf</tissue>
    </source>
</reference>
<evidence type="ECO:0000313" key="3">
    <source>
        <dbReference type="EMBL" id="KAF6163746.1"/>
    </source>
</evidence>
<accession>A0A7J7N9C9</accession>
<evidence type="ECO:0000313" key="2">
    <source>
        <dbReference type="EMBL" id="KAF6146083.1"/>
    </source>
</evidence>
<dbReference type="InterPro" id="IPR005174">
    <property type="entry name" value="KIB1-4_b-propeller"/>
</dbReference>
<dbReference type="OrthoDB" id="642536at2759"/>
<sequence>MSKKPVILMADWSQLPGAPICIVAKRLLAHDLSDFLSFRGVCRNWRSVTIERHLYSGIPRSPWMMLAEQQGSDMRRFYSLSTEKSYNFDLPEADRRRCWGSPHGWLITFGLDLQIYLLNPLSLRVIWLPPQWTFQGEKGKWIPPEHLLVFFIGKAILSSSPTEGDNYMVMVIYSHNFRLAVVKPGDVKWTTVKGPCGPYKDIIWFENHFYAIDNDGVLRVCDVNCDIPKVVDFAYPPDDLDFDMLYLVEISGHLHMVSRLYFRYEDDEQHHHNERDHDTVRFDLYKLDISTRKWETLCGSGDYSLFVGNNSSFSLLASDYPKLKENCVYFTDDYADAYGAGELCSTGIFSFENDEVEFIDLGHDMRSVFSRPLWITPNPW</sequence>
<dbReference type="Proteomes" id="UP000541444">
    <property type="component" value="Unassembled WGS sequence"/>
</dbReference>
<evidence type="ECO:0000313" key="4">
    <source>
        <dbReference type="Proteomes" id="UP000541444"/>
    </source>
</evidence>
<keyword evidence="4" id="KW-1185">Reference proteome</keyword>
<dbReference type="EMBL" id="JACGCM010000968">
    <property type="protein sequence ID" value="KAF6163746.1"/>
    <property type="molecule type" value="Genomic_DNA"/>
</dbReference>
<evidence type="ECO:0000259" key="1">
    <source>
        <dbReference type="Pfam" id="PF03478"/>
    </source>
</evidence>
<dbReference type="InterPro" id="IPR050942">
    <property type="entry name" value="F-box_BR-signaling"/>
</dbReference>
<dbReference type="AlphaFoldDB" id="A0A7J7N9C9"/>
<name>A0A7J7N9C9_9MAGN</name>
<feature type="domain" description="KIB1-4 beta-propeller" evidence="1">
    <location>
        <begin position="77"/>
        <end position="339"/>
    </location>
</feature>
<organism evidence="3 4">
    <name type="scientific">Kingdonia uniflora</name>
    <dbReference type="NCBI Taxonomy" id="39325"/>
    <lineage>
        <taxon>Eukaryota</taxon>
        <taxon>Viridiplantae</taxon>
        <taxon>Streptophyta</taxon>
        <taxon>Embryophyta</taxon>
        <taxon>Tracheophyta</taxon>
        <taxon>Spermatophyta</taxon>
        <taxon>Magnoliopsida</taxon>
        <taxon>Ranunculales</taxon>
        <taxon>Circaeasteraceae</taxon>
        <taxon>Kingdonia</taxon>
    </lineage>
</organism>
<proteinExistence type="predicted"/>
<protein>
    <recommendedName>
        <fullName evidence="1">KIB1-4 beta-propeller domain-containing protein</fullName>
    </recommendedName>
</protein>
<gene>
    <name evidence="2" type="ORF">GIB67_033442</name>
    <name evidence="3" type="ORF">GIB67_038060</name>
</gene>